<dbReference type="InterPro" id="IPR024185">
    <property type="entry name" value="FTHF_cligase-like_sf"/>
</dbReference>
<dbReference type="InterPro" id="IPR037171">
    <property type="entry name" value="NagB/RpiA_transferase-like"/>
</dbReference>
<accession>H9BWQ4</accession>
<evidence type="ECO:0000256" key="5">
    <source>
        <dbReference type="RuleBase" id="RU361279"/>
    </source>
</evidence>
<dbReference type="InterPro" id="IPR002698">
    <property type="entry name" value="FTHF_cligase"/>
</dbReference>
<dbReference type="PIRSF" id="PIRSF006806">
    <property type="entry name" value="FTHF_cligase"/>
    <property type="match status" value="1"/>
</dbReference>
<feature type="binding site" evidence="4">
    <location>
        <begin position="9"/>
        <end position="13"/>
    </location>
    <ligand>
        <name>ATP</name>
        <dbReference type="ChEBI" id="CHEBI:30616"/>
    </ligand>
</feature>
<dbReference type="Pfam" id="PF01812">
    <property type="entry name" value="5-FTHF_cyc-lig"/>
    <property type="match status" value="1"/>
</dbReference>
<sequence length="197" mass="20915">MVAELAEQKHALRQCIAARRRAVAPAAVARAGRAVADALLSCPVVREARSIGLYAALSDELPSRPVFEALATPQRSLALPAAGPGRALAFRVAERWEALVRGRWGVLTPPPEAPEIVASRLDLVLLPGVAFDAEGNRLGRGGGHYDATFPPADAGPLLIGLAWSFQLVDAVPHDSRDRRVDAIVTEDGCVVKPGRQQ</sequence>
<reference evidence="6" key="1">
    <citation type="submission" date="2011-11" db="EMBL/GenBank/DDBJ databases">
        <title>Construction and analysis of a metagenome of deep-sea sediment.</title>
        <authorList>
            <person name="Huo Y.-Y."/>
            <person name="Cheng H."/>
            <person name="Wu M."/>
        </authorList>
    </citation>
    <scope>NUCLEOTIDE SEQUENCE</scope>
</reference>
<dbReference type="AlphaFoldDB" id="H9BWQ4"/>
<name>H9BWQ4_9BACT</name>
<dbReference type="GO" id="GO:0046872">
    <property type="term" value="F:metal ion binding"/>
    <property type="evidence" value="ECO:0007669"/>
    <property type="project" value="UniProtKB-KW"/>
</dbReference>
<keyword evidence="5" id="KW-0460">Magnesium</keyword>
<dbReference type="EMBL" id="JQ085819">
    <property type="protein sequence ID" value="AFD03226.1"/>
    <property type="molecule type" value="Genomic_DNA"/>
</dbReference>
<comment type="similarity">
    <text evidence="1 5">Belongs to the 5-formyltetrahydrofolate cyclo-ligase family.</text>
</comment>
<evidence type="ECO:0000256" key="4">
    <source>
        <dbReference type="PIRSR" id="PIRSR006806-1"/>
    </source>
</evidence>
<organism evidence="6">
    <name type="scientific">uncultured bacterium W4-39b</name>
    <dbReference type="NCBI Taxonomy" id="1130994"/>
    <lineage>
        <taxon>Bacteria</taxon>
        <taxon>environmental samples</taxon>
    </lineage>
</organism>
<dbReference type="PANTHER" id="PTHR23407">
    <property type="entry name" value="ATPASE INHIBITOR/5-FORMYLTETRAHYDROFOLATE CYCLO-LIGASE"/>
    <property type="match status" value="1"/>
</dbReference>
<dbReference type="GO" id="GO:0035999">
    <property type="term" value="P:tetrahydrofolate interconversion"/>
    <property type="evidence" value="ECO:0007669"/>
    <property type="project" value="TreeGrafter"/>
</dbReference>
<comment type="cofactor">
    <cofactor evidence="5">
        <name>Mg(2+)</name>
        <dbReference type="ChEBI" id="CHEBI:18420"/>
    </cofactor>
</comment>
<evidence type="ECO:0000256" key="3">
    <source>
        <dbReference type="ARBA" id="ARBA00022840"/>
    </source>
</evidence>
<dbReference type="NCBIfam" id="TIGR02727">
    <property type="entry name" value="MTHFS_bact"/>
    <property type="match status" value="1"/>
</dbReference>
<dbReference type="GO" id="GO:0005524">
    <property type="term" value="F:ATP binding"/>
    <property type="evidence" value="ECO:0007669"/>
    <property type="project" value="UniProtKB-KW"/>
</dbReference>
<feature type="binding site" evidence="4">
    <location>
        <position position="60"/>
    </location>
    <ligand>
        <name>substrate</name>
    </ligand>
</feature>
<keyword evidence="6" id="KW-0436">Ligase</keyword>
<feature type="binding site" evidence="4">
    <location>
        <begin position="137"/>
        <end position="145"/>
    </location>
    <ligand>
        <name>ATP</name>
        <dbReference type="ChEBI" id="CHEBI:30616"/>
    </ligand>
</feature>
<protein>
    <recommendedName>
        <fullName evidence="5">5-formyltetrahydrofolate cyclo-ligase</fullName>
        <ecNumber evidence="5">6.3.3.2</ecNumber>
    </recommendedName>
</protein>
<keyword evidence="5" id="KW-0479">Metal-binding</keyword>
<comment type="catalytic activity">
    <reaction evidence="5">
        <text>(6S)-5-formyl-5,6,7,8-tetrahydrofolate + ATP = (6R)-5,10-methenyltetrahydrofolate + ADP + phosphate</text>
        <dbReference type="Rhea" id="RHEA:10488"/>
        <dbReference type="ChEBI" id="CHEBI:30616"/>
        <dbReference type="ChEBI" id="CHEBI:43474"/>
        <dbReference type="ChEBI" id="CHEBI:57455"/>
        <dbReference type="ChEBI" id="CHEBI:57457"/>
        <dbReference type="ChEBI" id="CHEBI:456216"/>
        <dbReference type="EC" id="6.3.3.2"/>
    </reaction>
</comment>
<dbReference type="EC" id="6.3.3.2" evidence="5"/>
<keyword evidence="2 4" id="KW-0547">Nucleotide-binding</keyword>
<keyword evidence="3 4" id="KW-0067">ATP-binding</keyword>
<evidence type="ECO:0000313" key="6">
    <source>
        <dbReference type="EMBL" id="AFD03226.1"/>
    </source>
</evidence>
<dbReference type="PANTHER" id="PTHR23407:SF1">
    <property type="entry name" value="5-FORMYLTETRAHYDROFOLATE CYCLO-LIGASE"/>
    <property type="match status" value="1"/>
</dbReference>
<dbReference type="GO" id="GO:0009396">
    <property type="term" value="P:folic acid-containing compound biosynthetic process"/>
    <property type="evidence" value="ECO:0007669"/>
    <property type="project" value="TreeGrafter"/>
</dbReference>
<dbReference type="SUPFAM" id="SSF100950">
    <property type="entry name" value="NagB/RpiA/CoA transferase-like"/>
    <property type="match status" value="1"/>
</dbReference>
<proteinExistence type="inferred from homology"/>
<dbReference type="GO" id="GO:0030272">
    <property type="term" value="F:5-formyltetrahydrofolate cyclo-ligase activity"/>
    <property type="evidence" value="ECO:0007669"/>
    <property type="project" value="UniProtKB-EC"/>
</dbReference>
<evidence type="ECO:0000256" key="1">
    <source>
        <dbReference type="ARBA" id="ARBA00010638"/>
    </source>
</evidence>
<evidence type="ECO:0000256" key="2">
    <source>
        <dbReference type="ARBA" id="ARBA00022741"/>
    </source>
</evidence>
<dbReference type="Gene3D" id="3.40.50.10420">
    <property type="entry name" value="NagB/RpiA/CoA transferase-like"/>
    <property type="match status" value="1"/>
</dbReference>